<dbReference type="eggNOG" id="KOG3294">
    <property type="taxonomic scope" value="Eukaryota"/>
</dbReference>
<dbReference type="STRING" id="759272.G0SA25"/>
<dbReference type="GO" id="GO:0003713">
    <property type="term" value="F:transcription coactivator activity"/>
    <property type="evidence" value="ECO:0007669"/>
    <property type="project" value="InterPro"/>
</dbReference>
<dbReference type="GO" id="GO:0005634">
    <property type="term" value="C:nucleus"/>
    <property type="evidence" value="ECO:0007669"/>
    <property type="project" value="TreeGrafter"/>
</dbReference>
<dbReference type="PANTHER" id="PTHR31606:SF1">
    <property type="entry name" value="WW DOMAIN BINDING PROTEIN 2, ISOFORM E"/>
    <property type="match status" value="1"/>
</dbReference>
<dbReference type="GO" id="GO:0031490">
    <property type="term" value="F:chromatin DNA binding"/>
    <property type="evidence" value="ECO:0007669"/>
    <property type="project" value="TreeGrafter"/>
</dbReference>
<feature type="compositionally biased region" description="Basic and acidic residues" evidence="1">
    <location>
        <begin position="288"/>
        <end position="300"/>
    </location>
</feature>
<evidence type="ECO:0000256" key="1">
    <source>
        <dbReference type="SAM" id="MobiDB-lite"/>
    </source>
</evidence>
<dbReference type="HOGENOM" id="CLU_066296_0_0_1"/>
<feature type="region of interest" description="Disordered" evidence="1">
    <location>
        <begin position="229"/>
        <end position="300"/>
    </location>
</feature>
<organism evidence="3">
    <name type="scientific">Chaetomium thermophilum (strain DSM 1495 / CBS 144.50 / IMI 039719)</name>
    <name type="common">Thermochaetoides thermophila</name>
    <dbReference type="NCBI Taxonomy" id="759272"/>
    <lineage>
        <taxon>Eukaryota</taxon>
        <taxon>Fungi</taxon>
        <taxon>Dikarya</taxon>
        <taxon>Ascomycota</taxon>
        <taxon>Pezizomycotina</taxon>
        <taxon>Sordariomycetes</taxon>
        <taxon>Sordariomycetidae</taxon>
        <taxon>Sordariales</taxon>
        <taxon>Chaetomiaceae</taxon>
        <taxon>Thermochaetoides</taxon>
    </lineage>
</organism>
<dbReference type="AlphaFoldDB" id="G0SA25"/>
<sequence>MTTPSCALIPSSSPSSLSSYSLLGCALVSELSFSPALGNTLDPLPRISLTAGVSGIMTDQFLAEQHTWTLLRNAQSDDETSWVMLTRDGQIVPIPGEKILHTSRPRVALELTTPRELNIAEPFSLKCDNGIAYITNQRVIYLPARPTETFRSFFTPVLNFSDTHVYSSWIGPWSWGGMVRPVPGGGIPMHIPRIEAKFTFRDGGHSEFQAKFETLKERLHHAQELGLNPLLNFEPPPPYEPPSSSSTSSVPVPAADAQSQLQQPPPPAPDEPPPDYVEAQSQAITMQYEERMRQEAERQR</sequence>
<keyword evidence="3" id="KW-1185">Reference proteome</keyword>
<gene>
    <name evidence="2" type="ORF">CTHT_0040760</name>
</gene>
<dbReference type="InterPro" id="IPR044852">
    <property type="entry name" value="WBP2-like"/>
</dbReference>
<dbReference type="EMBL" id="GL988043">
    <property type="protein sequence ID" value="EGS19597.1"/>
    <property type="molecule type" value="Genomic_DNA"/>
</dbReference>
<dbReference type="OMA" id="SNRLEDH"/>
<dbReference type="PANTHER" id="PTHR31606">
    <property type="entry name" value="WW DOMAIN BINDING PROTEIN 2, ISOFORM E"/>
    <property type="match status" value="1"/>
</dbReference>
<accession>G0SA25</accession>
<reference evidence="2 3" key="1">
    <citation type="journal article" date="2011" name="Cell">
        <title>Insight into structure and assembly of the nuclear pore complex by utilizing the genome of a eukaryotic thermophile.</title>
        <authorList>
            <person name="Amlacher S."/>
            <person name="Sarges P."/>
            <person name="Flemming D."/>
            <person name="van Noort V."/>
            <person name="Kunze R."/>
            <person name="Devos D.P."/>
            <person name="Arumugam M."/>
            <person name="Bork P."/>
            <person name="Hurt E."/>
        </authorList>
    </citation>
    <scope>NUCLEOTIDE SEQUENCE [LARGE SCALE GENOMIC DNA]</scope>
    <source>
        <strain evidence="3">DSM 1495 / CBS 144.50 / IMI 039719</strain>
    </source>
</reference>
<evidence type="ECO:0000313" key="3">
    <source>
        <dbReference type="Proteomes" id="UP000008066"/>
    </source>
</evidence>
<dbReference type="RefSeq" id="XP_006694482.1">
    <property type="nucleotide sequence ID" value="XM_006694419.1"/>
</dbReference>
<feature type="compositionally biased region" description="Low complexity" evidence="1">
    <location>
        <begin position="242"/>
        <end position="262"/>
    </location>
</feature>
<dbReference type="Proteomes" id="UP000008066">
    <property type="component" value="Unassembled WGS sequence"/>
</dbReference>
<protein>
    <submittedName>
        <fullName evidence="2">Uncharacterized protein</fullName>
    </submittedName>
</protein>
<dbReference type="KEGG" id="cthr:CTHT_0040760"/>
<proteinExistence type="predicted"/>
<dbReference type="OrthoDB" id="1259151at2759"/>
<evidence type="ECO:0000313" key="2">
    <source>
        <dbReference type="EMBL" id="EGS19597.1"/>
    </source>
</evidence>
<name>G0SA25_CHATD</name>
<dbReference type="GeneID" id="18258114"/>
<feature type="compositionally biased region" description="Pro residues" evidence="1">
    <location>
        <begin position="263"/>
        <end position="275"/>
    </location>
</feature>
<dbReference type="CDD" id="cd13214">
    <property type="entry name" value="PH-GRAM_WBP2"/>
    <property type="match status" value="1"/>
</dbReference>
<dbReference type="SUPFAM" id="SSF50729">
    <property type="entry name" value="PH domain-like"/>
    <property type="match status" value="1"/>
</dbReference>